<evidence type="ECO:0000313" key="2">
    <source>
        <dbReference type="EMBL" id="GAA3992351.1"/>
    </source>
</evidence>
<keyword evidence="3" id="KW-1185">Reference proteome</keyword>
<dbReference type="NCBIfam" id="NF037995">
    <property type="entry name" value="TRAP_S1"/>
    <property type="match status" value="1"/>
</dbReference>
<dbReference type="PANTHER" id="PTHR33376">
    <property type="match status" value="1"/>
</dbReference>
<organism evidence="2 3">
    <name type="scientific">Comamonas faecalis</name>
    <dbReference type="NCBI Taxonomy" id="1387849"/>
    <lineage>
        <taxon>Bacteria</taxon>
        <taxon>Pseudomonadati</taxon>
        <taxon>Pseudomonadota</taxon>
        <taxon>Betaproteobacteria</taxon>
        <taxon>Burkholderiales</taxon>
        <taxon>Comamonadaceae</taxon>
        <taxon>Comamonas</taxon>
    </lineage>
</organism>
<evidence type="ECO:0000256" key="1">
    <source>
        <dbReference type="ARBA" id="ARBA00022729"/>
    </source>
</evidence>
<dbReference type="NCBIfam" id="TIGR00787">
    <property type="entry name" value="dctP"/>
    <property type="match status" value="1"/>
</dbReference>
<dbReference type="InterPro" id="IPR018389">
    <property type="entry name" value="DctP_fam"/>
</dbReference>
<dbReference type="Pfam" id="PF03480">
    <property type="entry name" value="DctP"/>
    <property type="match status" value="1"/>
</dbReference>
<dbReference type="PIRSF" id="PIRSF006470">
    <property type="entry name" value="DctB"/>
    <property type="match status" value="1"/>
</dbReference>
<dbReference type="RefSeq" id="WP_103044464.1">
    <property type="nucleotide sequence ID" value="NZ_BAABBP010000010.1"/>
</dbReference>
<reference evidence="3" key="1">
    <citation type="journal article" date="2019" name="Int. J. Syst. Evol. Microbiol.">
        <title>The Global Catalogue of Microorganisms (GCM) 10K type strain sequencing project: providing services to taxonomists for standard genome sequencing and annotation.</title>
        <authorList>
            <consortium name="The Broad Institute Genomics Platform"/>
            <consortium name="The Broad Institute Genome Sequencing Center for Infectious Disease"/>
            <person name="Wu L."/>
            <person name="Ma J."/>
        </authorList>
    </citation>
    <scope>NUCLEOTIDE SEQUENCE [LARGE SCALE GENOMIC DNA]</scope>
    <source>
        <strain evidence="3">JCM 17561</strain>
    </source>
</reference>
<dbReference type="PANTHER" id="PTHR33376:SF18">
    <property type="entry name" value="2,3-DIKETO-L-GULONATE-BINDING PERIPLASMIC PROTEIN YIAO"/>
    <property type="match status" value="1"/>
</dbReference>
<comment type="caution">
    <text evidence="2">The sequence shown here is derived from an EMBL/GenBank/DDBJ whole genome shotgun (WGS) entry which is preliminary data.</text>
</comment>
<protein>
    <submittedName>
        <fullName evidence="2">TRAP transporter substrate-binding protein</fullName>
    </submittedName>
</protein>
<dbReference type="Proteomes" id="UP001501627">
    <property type="component" value="Unassembled WGS sequence"/>
</dbReference>
<proteinExistence type="predicted"/>
<accession>A0ABP7R447</accession>
<dbReference type="InterPro" id="IPR004682">
    <property type="entry name" value="TRAP_DctP"/>
</dbReference>
<dbReference type="Gene3D" id="3.40.190.170">
    <property type="entry name" value="Bacterial extracellular solute-binding protein, family 7"/>
    <property type="match status" value="1"/>
</dbReference>
<evidence type="ECO:0000313" key="3">
    <source>
        <dbReference type="Proteomes" id="UP001501627"/>
    </source>
</evidence>
<name>A0ABP7R447_9BURK</name>
<dbReference type="EMBL" id="BAABBP010000010">
    <property type="protein sequence ID" value="GAA3992351.1"/>
    <property type="molecule type" value="Genomic_DNA"/>
</dbReference>
<sequence>MQLSKIALGLGLALGITWGAAAQTTMRINISVAQNSHQGIAIDTFAKEVEKRSGGRYKIQTFYNGSLGGERESVEAVQLGTQELTFTSTGPIPNFVPETKILDVPFLFRDKTHARAVLDGPIGQDLLKKFESKGMVGLAWAENGFRHMTNSKRDVREPGDLKGLKMRTMENPVHIAAYKGFGIITTPMAFPEVFTALQQGTVDGQENPLPVIISANFDQVQKHLSLTGHVYSPCIFLMNKATFDKLSPEDKKIFTEAAQEGTRANRARVDEDDTKGVAELRARGMTVIDDLDKAKFVQVLAPVNAQFEKEFGKDKLDAIRNFQ</sequence>
<dbReference type="CDD" id="cd13675">
    <property type="entry name" value="PBP2_TRAP_SBP_like_5"/>
    <property type="match status" value="1"/>
</dbReference>
<dbReference type="InterPro" id="IPR038404">
    <property type="entry name" value="TRAP_DctP_sf"/>
</dbReference>
<keyword evidence="1" id="KW-0732">Signal</keyword>
<gene>
    <name evidence="2" type="ORF">GCM10022279_14480</name>
</gene>